<protein>
    <submittedName>
        <fullName evidence="1">Uncharacterized protein</fullName>
    </submittedName>
</protein>
<accession>A0A2P2MHJ6</accession>
<name>A0A2P2MHJ6_RHIMU</name>
<sequence>MALVSGSLRCCPGLLPSLYSLAFDHLVFDCYAKLVVS</sequence>
<reference evidence="1" key="1">
    <citation type="submission" date="2018-02" db="EMBL/GenBank/DDBJ databases">
        <title>Rhizophora mucronata_Transcriptome.</title>
        <authorList>
            <person name="Meera S.P."/>
            <person name="Sreeshan A."/>
            <person name="Augustine A."/>
        </authorList>
    </citation>
    <scope>NUCLEOTIDE SEQUENCE</scope>
    <source>
        <tissue evidence="1">Leaf</tissue>
    </source>
</reference>
<dbReference type="EMBL" id="GGEC01049215">
    <property type="protein sequence ID" value="MBX29699.1"/>
    <property type="molecule type" value="Transcribed_RNA"/>
</dbReference>
<organism evidence="1">
    <name type="scientific">Rhizophora mucronata</name>
    <name type="common">Asiatic mangrove</name>
    <dbReference type="NCBI Taxonomy" id="61149"/>
    <lineage>
        <taxon>Eukaryota</taxon>
        <taxon>Viridiplantae</taxon>
        <taxon>Streptophyta</taxon>
        <taxon>Embryophyta</taxon>
        <taxon>Tracheophyta</taxon>
        <taxon>Spermatophyta</taxon>
        <taxon>Magnoliopsida</taxon>
        <taxon>eudicotyledons</taxon>
        <taxon>Gunneridae</taxon>
        <taxon>Pentapetalae</taxon>
        <taxon>rosids</taxon>
        <taxon>fabids</taxon>
        <taxon>Malpighiales</taxon>
        <taxon>Rhizophoraceae</taxon>
        <taxon>Rhizophora</taxon>
    </lineage>
</organism>
<evidence type="ECO:0000313" key="1">
    <source>
        <dbReference type="EMBL" id="MBX29699.1"/>
    </source>
</evidence>
<proteinExistence type="predicted"/>
<dbReference type="AlphaFoldDB" id="A0A2P2MHJ6"/>